<name>A0A326TSN3_THEHA</name>
<evidence type="ECO:0000256" key="1">
    <source>
        <dbReference type="SAM" id="MobiDB-lite"/>
    </source>
</evidence>
<evidence type="ECO:0000313" key="3">
    <source>
        <dbReference type="Proteomes" id="UP000248806"/>
    </source>
</evidence>
<dbReference type="EMBL" id="QKUF01000049">
    <property type="protein sequence ID" value="PZW19331.1"/>
    <property type="molecule type" value="Genomic_DNA"/>
</dbReference>
<accession>A0A326TSN3</accession>
<gene>
    <name evidence="2" type="ORF">EI42_06144</name>
</gene>
<dbReference type="RefSeq" id="WP_111326439.1">
    <property type="nucleotide sequence ID" value="NZ_BIFX01000001.1"/>
</dbReference>
<proteinExistence type="predicted"/>
<keyword evidence="3" id="KW-1185">Reference proteome</keyword>
<evidence type="ECO:0000313" key="2">
    <source>
        <dbReference type="EMBL" id="PZW19331.1"/>
    </source>
</evidence>
<dbReference type="OrthoDB" id="10002873at2"/>
<sequence length="110" mass="12100">MQKQKTKPEKTQAVQPTAAESKAIEKPRFTFPAWPTSRPGPTKTPPPPGMKPVNAIRREQVTEVGYNQVTGTPSVESAERPVADEAKVGSVSPDLEKNSPYVHKKPKKRL</sequence>
<feature type="compositionally biased region" description="Basic and acidic residues" evidence="1">
    <location>
        <begin position="77"/>
        <end position="87"/>
    </location>
</feature>
<organism evidence="2 3">
    <name type="scientific">Thermosporothrix hazakensis</name>
    <dbReference type="NCBI Taxonomy" id="644383"/>
    <lineage>
        <taxon>Bacteria</taxon>
        <taxon>Bacillati</taxon>
        <taxon>Chloroflexota</taxon>
        <taxon>Ktedonobacteria</taxon>
        <taxon>Ktedonobacterales</taxon>
        <taxon>Thermosporotrichaceae</taxon>
        <taxon>Thermosporothrix</taxon>
    </lineage>
</organism>
<dbReference type="Proteomes" id="UP000248806">
    <property type="component" value="Unassembled WGS sequence"/>
</dbReference>
<feature type="region of interest" description="Disordered" evidence="1">
    <location>
        <begin position="65"/>
        <end position="110"/>
    </location>
</feature>
<feature type="compositionally biased region" description="Basic and acidic residues" evidence="1">
    <location>
        <begin position="1"/>
        <end position="10"/>
    </location>
</feature>
<protein>
    <submittedName>
        <fullName evidence="2">Uncharacterized protein</fullName>
    </submittedName>
</protein>
<comment type="caution">
    <text evidence="2">The sequence shown here is derived from an EMBL/GenBank/DDBJ whole genome shotgun (WGS) entry which is preliminary data.</text>
</comment>
<feature type="compositionally biased region" description="Polar residues" evidence="1">
    <location>
        <begin position="65"/>
        <end position="75"/>
    </location>
</feature>
<reference evidence="2 3" key="1">
    <citation type="submission" date="2018-06" db="EMBL/GenBank/DDBJ databases">
        <title>Genomic Encyclopedia of Archaeal and Bacterial Type Strains, Phase II (KMG-II): from individual species to whole genera.</title>
        <authorList>
            <person name="Goeker M."/>
        </authorList>
    </citation>
    <scope>NUCLEOTIDE SEQUENCE [LARGE SCALE GENOMIC DNA]</scope>
    <source>
        <strain evidence="2 3">ATCC BAA-1881</strain>
    </source>
</reference>
<feature type="region of interest" description="Disordered" evidence="1">
    <location>
        <begin position="1"/>
        <end position="53"/>
    </location>
</feature>
<dbReference type="AlphaFoldDB" id="A0A326TSN3"/>